<gene>
    <name evidence="1" type="ORF">M9H77_15917</name>
</gene>
<protein>
    <submittedName>
        <fullName evidence="1">Uncharacterized protein</fullName>
    </submittedName>
</protein>
<accession>A0ACC0AZT2</accession>
<dbReference type="EMBL" id="CM044704">
    <property type="protein sequence ID" value="KAI5666064.1"/>
    <property type="molecule type" value="Genomic_DNA"/>
</dbReference>
<evidence type="ECO:0000313" key="2">
    <source>
        <dbReference type="Proteomes" id="UP001060085"/>
    </source>
</evidence>
<sequence length="250" mass="26194">MSGGAALDMTLDDLIKQNKKPGGGGARGRGRGSGPGPSRRFPNRSANRAAPYSAAKAPESAWKHDMFSSDQAIGGYSAQAGGSRASSIETGTKLYISNLDYGVSNEDVKELFSEVGDLKRCTIHYDRSGRSKGTAEVVFSRRQDAMAAVKRYNNVQLDGKPMKIDIVGTNVVTAAAGPTFTNGGFGGSNGVPRSAQGRGGSFGRPRGGGGGRGRGFGRGRGRGRGRGEKISAEDLDADLEKYHKESMEIS</sequence>
<keyword evidence="2" id="KW-1185">Reference proteome</keyword>
<evidence type="ECO:0000313" key="1">
    <source>
        <dbReference type="EMBL" id="KAI5666064.1"/>
    </source>
</evidence>
<reference evidence="2" key="1">
    <citation type="journal article" date="2023" name="Nat. Plants">
        <title>Single-cell RNA sequencing provides a high-resolution roadmap for understanding the multicellular compartmentation of specialized metabolism.</title>
        <authorList>
            <person name="Sun S."/>
            <person name="Shen X."/>
            <person name="Li Y."/>
            <person name="Li Y."/>
            <person name="Wang S."/>
            <person name="Li R."/>
            <person name="Zhang H."/>
            <person name="Shen G."/>
            <person name="Guo B."/>
            <person name="Wei J."/>
            <person name="Xu J."/>
            <person name="St-Pierre B."/>
            <person name="Chen S."/>
            <person name="Sun C."/>
        </authorList>
    </citation>
    <scope>NUCLEOTIDE SEQUENCE [LARGE SCALE GENOMIC DNA]</scope>
</reference>
<proteinExistence type="predicted"/>
<organism evidence="1 2">
    <name type="scientific">Catharanthus roseus</name>
    <name type="common">Madagascar periwinkle</name>
    <name type="synonym">Vinca rosea</name>
    <dbReference type="NCBI Taxonomy" id="4058"/>
    <lineage>
        <taxon>Eukaryota</taxon>
        <taxon>Viridiplantae</taxon>
        <taxon>Streptophyta</taxon>
        <taxon>Embryophyta</taxon>
        <taxon>Tracheophyta</taxon>
        <taxon>Spermatophyta</taxon>
        <taxon>Magnoliopsida</taxon>
        <taxon>eudicotyledons</taxon>
        <taxon>Gunneridae</taxon>
        <taxon>Pentapetalae</taxon>
        <taxon>asterids</taxon>
        <taxon>lamiids</taxon>
        <taxon>Gentianales</taxon>
        <taxon>Apocynaceae</taxon>
        <taxon>Rauvolfioideae</taxon>
        <taxon>Vinceae</taxon>
        <taxon>Catharanthinae</taxon>
        <taxon>Catharanthus</taxon>
    </lineage>
</organism>
<dbReference type="Proteomes" id="UP001060085">
    <property type="component" value="Linkage Group LG04"/>
</dbReference>
<name>A0ACC0AZT2_CATRO</name>
<comment type="caution">
    <text evidence="1">The sequence shown here is derived from an EMBL/GenBank/DDBJ whole genome shotgun (WGS) entry which is preliminary data.</text>
</comment>